<gene>
    <name evidence="4" type="ORF">PSTG_01565</name>
</gene>
<dbReference type="Gene3D" id="1.25.40.10">
    <property type="entry name" value="Tetratricopeptide repeat domain"/>
    <property type="match status" value="1"/>
</dbReference>
<dbReference type="Proteomes" id="UP000054564">
    <property type="component" value="Unassembled WGS sequence"/>
</dbReference>
<dbReference type="SUPFAM" id="SSF48452">
    <property type="entry name" value="TPR-like"/>
    <property type="match status" value="1"/>
</dbReference>
<dbReference type="EMBL" id="AJIL01000008">
    <property type="protein sequence ID" value="KNF05349.1"/>
    <property type="molecule type" value="Genomic_DNA"/>
</dbReference>
<dbReference type="InterPro" id="IPR019458">
    <property type="entry name" value="Est1-like_N"/>
</dbReference>
<proteinExistence type="predicted"/>
<reference evidence="5" key="1">
    <citation type="submission" date="2014-03" db="EMBL/GenBank/DDBJ databases">
        <title>The Genome Sequence of Puccinia striiformis f. sp. tritici PST-78.</title>
        <authorList>
            <consortium name="The Broad Institute Genome Sequencing Platform"/>
            <person name="Cuomo C."/>
            <person name="Hulbert S."/>
            <person name="Chen X."/>
            <person name="Walker B."/>
            <person name="Young S.K."/>
            <person name="Zeng Q."/>
            <person name="Gargeya S."/>
            <person name="Fitzgerald M."/>
            <person name="Haas B."/>
            <person name="Abouelleil A."/>
            <person name="Alvarado L."/>
            <person name="Arachchi H.M."/>
            <person name="Berlin A.M."/>
            <person name="Chapman S.B."/>
            <person name="Goldberg J."/>
            <person name="Griggs A."/>
            <person name="Gujja S."/>
            <person name="Hansen M."/>
            <person name="Howarth C."/>
            <person name="Imamovic A."/>
            <person name="Larimer J."/>
            <person name="McCowan C."/>
            <person name="Montmayeur A."/>
            <person name="Murphy C."/>
            <person name="Neiman D."/>
            <person name="Pearson M."/>
            <person name="Priest M."/>
            <person name="Roberts A."/>
            <person name="Saif S."/>
            <person name="Shea T."/>
            <person name="Sisk P."/>
            <person name="Sykes S."/>
            <person name="Wortman J."/>
            <person name="Nusbaum C."/>
            <person name="Birren B."/>
        </authorList>
    </citation>
    <scope>NUCLEOTIDE SEQUENCE [LARGE SCALE GENOMIC DNA]</scope>
    <source>
        <strain evidence="5">race PST-78</strain>
    </source>
</reference>
<dbReference type="PANTHER" id="PTHR15696">
    <property type="entry name" value="SMG-7 SUPPRESSOR WITH MORPHOLOGICAL EFFECT ON GENITALIA PROTEIN 7"/>
    <property type="match status" value="1"/>
</dbReference>
<feature type="region of interest" description="Disordered" evidence="1">
    <location>
        <begin position="1"/>
        <end position="34"/>
    </location>
</feature>
<feature type="domain" description="DNA/RNA-binding" evidence="2">
    <location>
        <begin position="293"/>
        <end position="605"/>
    </location>
</feature>
<dbReference type="InterPro" id="IPR011990">
    <property type="entry name" value="TPR-like_helical_dom_sf"/>
</dbReference>
<dbReference type="STRING" id="1165861.A0A0L0W1G5"/>
<feature type="region of interest" description="Disordered" evidence="1">
    <location>
        <begin position="867"/>
        <end position="905"/>
    </location>
</feature>
<evidence type="ECO:0000313" key="4">
    <source>
        <dbReference type="EMBL" id="KNF05349.1"/>
    </source>
</evidence>
<protein>
    <recommendedName>
        <fullName evidence="6">DNA/RNA-binding domain-containing protein</fullName>
    </recommendedName>
</protein>
<organism evidence="4 5">
    <name type="scientific">Puccinia striiformis f. sp. tritici PST-78</name>
    <dbReference type="NCBI Taxonomy" id="1165861"/>
    <lineage>
        <taxon>Eukaryota</taxon>
        <taxon>Fungi</taxon>
        <taxon>Dikarya</taxon>
        <taxon>Basidiomycota</taxon>
        <taxon>Pucciniomycotina</taxon>
        <taxon>Pucciniomycetes</taxon>
        <taxon>Pucciniales</taxon>
        <taxon>Pucciniaceae</taxon>
        <taxon>Puccinia</taxon>
    </lineage>
</organism>
<feature type="compositionally biased region" description="Basic and acidic residues" evidence="1">
    <location>
        <begin position="273"/>
        <end position="282"/>
    </location>
</feature>
<name>A0A0L0W1G5_9BASI</name>
<evidence type="ECO:0000256" key="1">
    <source>
        <dbReference type="SAM" id="MobiDB-lite"/>
    </source>
</evidence>
<sequence length="947" mass="105196">MASPTRTTHQQQDSSTRKTRQGRQAKQQDGEQQLTVEHIKSLSTTLKKSLQHQEPWSTTIEYQRQCLRKQYMALIFHSSQTDECSRATAPKRNHAPEALNLLWLDSSYALINIYRTKLSSMDKEIGKTNPVTPKKSVPKNQRMQVDRTHDSPPNVGPVARRKLLQHFRTFLGTEDGFWKSLIHRLINHYHIEAAKGSLKILKIFNDQLELEEPQESNTSDKQDIKHVQSPTFTAEGMLLVHKALICFGDLIRYGELYARTSGQPSSSSGLKSHLRDKTEKNSTVERDWSRCQDCYNQARLLIPTNGNPSNQLAVLSSYIPDILSSAYHYYRALCVKTPFPTARQNLGTTFTKALAKKMEIDHLQSGSGPPKELSKNPVSEIKSRFVALHANLYIRTSDTFAESNAKLCSEFTNHLKDRLLTPELILRMITISMSAVWHARISAASEQSHPIIHEHMDSRSRPAGAPHSYTTEVNSTVQFLQFTAALLTAAKDALVSIDESIVPGDLSQNIPAVLRRILPAMRIISKWVLSGHFDHINRVKLRLARSKKIKLNSQLGTAEAEFWTKYHQTIELVKKHFPMDKLPTLDECIRLEEDFELVGFLPIARAMKIQQSTSSKSVDQFGFPPSCGACHPNEEHLMRLADLQRDAYQIEAKHFSAQSNLEVEPKDLSEIVNAGLDEIESLKKPTHTINHAGPVPDQGVEAAAKDPVDSTNDLSDEYDNWSDDDDPVELAMRAVVAQQMGNEQGSSNQNMMMLQTLNHSGNVTADDDEDEDDEDVILYLTKPPRGVVDCLLESSGSTAAMSATLQFSSSSSSLDLTPAEPVGGSMRTAADLLASMISTSMATPLNNSHHPCNPALSPLVSAERWNSSSPVAQSVPGLPPLRSSPVVPPPRHGTRMPSVSLPKPAEGSPNFNIWSTLPASSSSSPMEPHLIMASDWPASTAFMGQND</sequence>
<feature type="compositionally biased region" description="Polar residues" evidence="1">
    <location>
        <begin position="1"/>
        <end position="14"/>
    </location>
</feature>
<evidence type="ECO:0008006" key="6">
    <source>
        <dbReference type="Google" id="ProtNLM"/>
    </source>
</evidence>
<feature type="region of interest" description="Disordered" evidence="1">
    <location>
        <begin position="125"/>
        <end position="156"/>
    </location>
</feature>
<dbReference type="InterPro" id="IPR018834">
    <property type="entry name" value="DNA/RNA-bd_Est1-type"/>
</dbReference>
<evidence type="ECO:0000259" key="3">
    <source>
        <dbReference type="Pfam" id="PF10374"/>
    </source>
</evidence>
<dbReference type="Pfam" id="PF10374">
    <property type="entry name" value="EST1"/>
    <property type="match status" value="1"/>
</dbReference>
<comment type="caution">
    <text evidence="4">The sequence shown here is derived from an EMBL/GenBank/DDBJ whole genome shotgun (WGS) entry which is preliminary data.</text>
</comment>
<dbReference type="Pfam" id="PF10373">
    <property type="entry name" value="EST1_DNA_bind"/>
    <property type="match status" value="1"/>
</dbReference>
<evidence type="ECO:0000313" key="5">
    <source>
        <dbReference type="Proteomes" id="UP000054564"/>
    </source>
</evidence>
<feature type="compositionally biased region" description="Low complexity" evidence="1">
    <location>
        <begin position="261"/>
        <end position="271"/>
    </location>
</feature>
<accession>A0A0L0W1G5</accession>
<evidence type="ECO:0000259" key="2">
    <source>
        <dbReference type="Pfam" id="PF10373"/>
    </source>
</evidence>
<feature type="region of interest" description="Disordered" evidence="1">
    <location>
        <begin position="260"/>
        <end position="282"/>
    </location>
</feature>
<dbReference type="AlphaFoldDB" id="A0A0L0W1G5"/>
<keyword evidence="5" id="KW-1185">Reference proteome</keyword>
<feature type="domain" description="Telomerase activating protein Est1-like N-terminal" evidence="3">
    <location>
        <begin position="98"/>
        <end position="257"/>
    </location>
</feature>
<feature type="compositionally biased region" description="Low complexity" evidence="1">
    <location>
        <begin position="874"/>
        <end position="885"/>
    </location>
</feature>
<dbReference type="InterPro" id="IPR045153">
    <property type="entry name" value="Est1/Ebs1-like"/>
</dbReference>
<feature type="compositionally biased region" description="Polar residues" evidence="1">
    <location>
        <begin position="24"/>
        <end position="34"/>
    </location>
</feature>
<dbReference type="OrthoDB" id="69928at2759"/>
<dbReference type="PANTHER" id="PTHR15696:SF36">
    <property type="entry name" value="NONSENSE-MEDIATED MRNA DECAY FACTOR"/>
    <property type="match status" value="1"/>
</dbReference>